<dbReference type="OrthoDB" id="9102248at2"/>
<evidence type="ECO:0000313" key="2">
    <source>
        <dbReference type="Proteomes" id="UP000288178"/>
    </source>
</evidence>
<reference evidence="1 2" key="1">
    <citation type="submission" date="2019-01" db="EMBL/GenBank/DDBJ databases">
        <authorList>
            <person name="Chen W.-M."/>
        </authorList>
    </citation>
    <scope>NUCLEOTIDE SEQUENCE [LARGE SCALE GENOMIC DNA]</scope>
    <source>
        <strain evidence="1 2">ICH-3</strain>
    </source>
</reference>
<keyword evidence="2" id="KW-1185">Reference proteome</keyword>
<dbReference type="Proteomes" id="UP000288178">
    <property type="component" value="Unassembled WGS sequence"/>
</dbReference>
<dbReference type="RefSeq" id="WP_128198311.1">
    <property type="nucleotide sequence ID" value="NZ_SACT01000003.1"/>
</dbReference>
<sequence>MSLSSRLLLVDGDDVLHRLPVSAYHRLLQPDAAARVPAFAGRRVRLASVVVEVAGSVVLGVRRLDFDLLEFDADGRLDARRYGAQQVARLDAMLSSALGSGVMPSGVVDASDRFRARGGTWTPAPELRRRIEAAACAGGLARRVRVVG</sequence>
<organism evidence="1 2">
    <name type="scientific">Rubrivivax albus</name>
    <dbReference type="NCBI Taxonomy" id="2499835"/>
    <lineage>
        <taxon>Bacteria</taxon>
        <taxon>Pseudomonadati</taxon>
        <taxon>Pseudomonadota</taxon>
        <taxon>Betaproteobacteria</taxon>
        <taxon>Burkholderiales</taxon>
        <taxon>Sphaerotilaceae</taxon>
        <taxon>Rubrivivax</taxon>
    </lineage>
</organism>
<protein>
    <submittedName>
        <fullName evidence="1">Uncharacterized protein</fullName>
    </submittedName>
</protein>
<name>A0A437JVJ5_9BURK</name>
<dbReference type="AlphaFoldDB" id="A0A437JVJ5"/>
<comment type="caution">
    <text evidence="1">The sequence shown here is derived from an EMBL/GenBank/DDBJ whole genome shotgun (WGS) entry which is preliminary data.</text>
</comment>
<dbReference type="EMBL" id="SACT01000003">
    <property type="protein sequence ID" value="RVT51309.1"/>
    <property type="molecule type" value="Genomic_DNA"/>
</dbReference>
<accession>A0A437JVJ5</accession>
<proteinExistence type="predicted"/>
<gene>
    <name evidence="1" type="ORF">ENE75_10715</name>
</gene>
<evidence type="ECO:0000313" key="1">
    <source>
        <dbReference type="EMBL" id="RVT51309.1"/>
    </source>
</evidence>